<sequence>MRASTFKRSRMSGSESLFERMIQILGEKAKETFTSGSTVSP</sequence>
<dbReference type="EMBL" id="AHON02000034">
    <property type="protein sequence ID" value="EKO34182.1"/>
    <property type="molecule type" value="Genomic_DNA"/>
</dbReference>
<comment type="caution">
    <text evidence="1">The sequence shown here is derived from an EMBL/GenBank/DDBJ whole genome shotgun (WGS) entry which is preliminary data.</text>
</comment>
<dbReference type="Proteomes" id="UP000006329">
    <property type="component" value="Unassembled WGS sequence"/>
</dbReference>
<gene>
    <name evidence="1" type="ORF">LEP1GSC179_2409</name>
</gene>
<name>A0A0E2BRV0_9LEPT</name>
<evidence type="ECO:0000313" key="1">
    <source>
        <dbReference type="EMBL" id="EKO34182.1"/>
    </source>
</evidence>
<evidence type="ECO:0000313" key="2">
    <source>
        <dbReference type="Proteomes" id="UP000006329"/>
    </source>
</evidence>
<protein>
    <submittedName>
        <fullName evidence="1">Uncharacterized protein</fullName>
    </submittedName>
</protein>
<organism evidence="1 2">
    <name type="scientific">Leptospira santarosai str. MOR084</name>
    <dbReference type="NCBI Taxonomy" id="1049984"/>
    <lineage>
        <taxon>Bacteria</taxon>
        <taxon>Pseudomonadati</taxon>
        <taxon>Spirochaetota</taxon>
        <taxon>Spirochaetia</taxon>
        <taxon>Leptospirales</taxon>
        <taxon>Leptospiraceae</taxon>
        <taxon>Leptospira</taxon>
    </lineage>
</organism>
<accession>A0A0E2BRV0</accession>
<reference evidence="1" key="1">
    <citation type="submission" date="2012-10" db="EMBL/GenBank/DDBJ databases">
        <authorList>
            <person name="Harkins D.M."/>
            <person name="Durkin A.S."/>
            <person name="Brinkac L.M."/>
            <person name="Haft D.H."/>
            <person name="Selengut J.D."/>
            <person name="Sanka R."/>
            <person name="DePew J."/>
            <person name="Purushe J."/>
            <person name="Matthias M.A."/>
            <person name="Vinetz J.M."/>
            <person name="Sutton G.G."/>
            <person name="Nierman W.C."/>
            <person name="Fouts D.E."/>
        </authorList>
    </citation>
    <scope>NUCLEOTIDE SEQUENCE [LARGE SCALE GENOMIC DNA]</scope>
    <source>
        <strain evidence="1">MOR084</strain>
    </source>
</reference>
<keyword evidence="2" id="KW-1185">Reference proteome</keyword>
<dbReference type="AlphaFoldDB" id="A0A0E2BRV0"/>
<proteinExistence type="predicted"/>